<evidence type="ECO:0000256" key="2">
    <source>
        <dbReference type="SAM" id="Phobius"/>
    </source>
</evidence>
<feature type="region of interest" description="Disordered" evidence="1">
    <location>
        <begin position="1"/>
        <end position="25"/>
    </location>
</feature>
<keyword evidence="2" id="KW-0472">Membrane</keyword>
<keyword evidence="2" id="KW-0812">Transmembrane</keyword>
<gene>
    <name evidence="3" type="ORF">Ddye_009718</name>
</gene>
<accession>A0AAE0CML3</accession>
<evidence type="ECO:0000313" key="4">
    <source>
        <dbReference type="Proteomes" id="UP001280121"/>
    </source>
</evidence>
<evidence type="ECO:0000313" key="3">
    <source>
        <dbReference type="EMBL" id="KAK2656666.1"/>
    </source>
</evidence>
<feature type="compositionally biased region" description="Polar residues" evidence="1">
    <location>
        <begin position="12"/>
        <end position="24"/>
    </location>
</feature>
<feature type="transmembrane region" description="Helical" evidence="2">
    <location>
        <begin position="58"/>
        <end position="75"/>
    </location>
</feature>
<comment type="caution">
    <text evidence="3">The sequence shown here is derived from an EMBL/GenBank/DDBJ whole genome shotgun (WGS) entry which is preliminary data.</text>
</comment>
<sequence length="134" mass="15118">MAVEREDGDENGSGSEMTRTWKQSECTEEANLATITMRTMENSNKDQSSARTLKRPRLVWRRLLMVLCWVMVLYLSPVLSNVKCSPLFWQLLSVCGLCFGAAMLLFMEYLLCFLLEGSGLQFVLAVGPLVPSKE</sequence>
<feature type="compositionally biased region" description="Acidic residues" evidence="1">
    <location>
        <begin position="1"/>
        <end position="10"/>
    </location>
</feature>
<organism evidence="3 4">
    <name type="scientific">Dipteronia dyeriana</name>
    <dbReference type="NCBI Taxonomy" id="168575"/>
    <lineage>
        <taxon>Eukaryota</taxon>
        <taxon>Viridiplantae</taxon>
        <taxon>Streptophyta</taxon>
        <taxon>Embryophyta</taxon>
        <taxon>Tracheophyta</taxon>
        <taxon>Spermatophyta</taxon>
        <taxon>Magnoliopsida</taxon>
        <taxon>eudicotyledons</taxon>
        <taxon>Gunneridae</taxon>
        <taxon>Pentapetalae</taxon>
        <taxon>rosids</taxon>
        <taxon>malvids</taxon>
        <taxon>Sapindales</taxon>
        <taxon>Sapindaceae</taxon>
        <taxon>Hippocastanoideae</taxon>
        <taxon>Acereae</taxon>
        <taxon>Dipteronia</taxon>
    </lineage>
</organism>
<dbReference type="EMBL" id="JANJYI010000003">
    <property type="protein sequence ID" value="KAK2656666.1"/>
    <property type="molecule type" value="Genomic_DNA"/>
</dbReference>
<dbReference type="Proteomes" id="UP001280121">
    <property type="component" value="Unassembled WGS sequence"/>
</dbReference>
<protein>
    <submittedName>
        <fullName evidence="3">Uncharacterized protein</fullName>
    </submittedName>
</protein>
<reference evidence="3" key="1">
    <citation type="journal article" date="2023" name="Plant J.">
        <title>Genome sequences and population genomics provide insights into the demographic history, inbreeding, and mutation load of two 'living fossil' tree species of Dipteronia.</title>
        <authorList>
            <person name="Feng Y."/>
            <person name="Comes H.P."/>
            <person name="Chen J."/>
            <person name="Zhu S."/>
            <person name="Lu R."/>
            <person name="Zhang X."/>
            <person name="Li P."/>
            <person name="Qiu J."/>
            <person name="Olsen K.M."/>
            <person name="Qiu Y."/>
        </authorList>
    </citation>
    <scope>NUCLEOTIDE SEQUENCE</scope>
    <source>
        <strain evidence="3">KIB01</strain>
    </source>
</reference>
<name>A0AAE0CML3_9ROSI</name>
<proteinExistence type="predicted"/>
<keyword evidence="2" id="KW-1133">Transmembrane helix</keyword>
<feature type="transmembrane region" description="Helical" evidence="2">
    <location>
        <begin position="87"/>
        <end position="106"/>
    </location>
</feature>
<keyword evidence="4" id="KW-1185">Reference proteome</keyword>
<evidence type="ECO:0000256" key="1">
    <source>
        <dbReference type="SAM" id="MobiDB-lite"/>
    </source>
</evidence>
<dbReference type="AlphaFoldDB" id="A0AAE0CML3"/>